<keyword evidence="15" id="KW-0966">Cell projection</keyword>
<feature type="compositionally biased region" description="Low complexity" evidence="26">
    <location>
        <begin position="1424"/>
        <end position="1434"/>
    </location>
</feature>
<evidence type="ECO:0000256" key="16">
    <source>
        <dbReference type="ARBA" id="ARBA00023290"/>
    </source>
</evidence>
<evidence type="ECO:0000256" key="4">
    <source>
        <dbReference type="ARBA" id="ARBA00022525"/>
    </source>
</evidence>
<feature type="domain" description="EGF-like" evidence="28">
    <location>
        <begin position="1182"/>
        <end position="1218"/>
    </location>
</feature>
<dbReference type="CDD" id="cd03588">
    <property type="entry name" value="CLECT_CSPGs"/>
    <property type="match status" value="1"/>
</dbReference>
<dbReference type="GO" id="GO:0007155">
    <property type="term" value="P:cell adhesion"/>
    <property type="evidence" value="ECO:0007669"/>
    <property type="project" value="InterPro"/>
</dbReference>
<evidence type="ECO:0000256" key="25">
    <source>
        <dbReference type="PROSITE-ProRule" id="PRU00323"/>
    </source>
</evidence>
<feature type="compositionally biased region" description="Polar residues" evidence="26">
    <location>
        <begin position="999"/>
        <end position="1016"/>
    </location>
</feature>
<dbReference type="InterPro" id="IPR001881">
    <property type="entry name" value="EGF-like_Ca-bd_dom"/>
</dbReference>
<dbReference type="Pfam" id="PF00193">
    <property type="entry name" value="Xlink"/>
    <property type="match status" value="2"/>
</dbReference>
<dbReference type="CDD" id="cd03517">
    <property type="entry name" value="Link_domain_CSPGs_modules_1_3"/>
    <property type="match status" value="1"/>
</dbReference>
<evidence type="ECO:0000256" key="11">
    <source>
        <dbReference type="ARBA" id="ARBA00022837"/>
    </source>
</evidence>
<dbReference type="Pfam" id="PF00059">
    <property type="entry name" value="Lectin_C"/>
    <property type="match status" value="1"/>
</dbReference>
<dbReference type="PROSITE" id="PS00022">
    <property type="entry name" value="EGF_1"/>
    <property type="match status" value="2"/>
</dbReference>
<dbReference type="InterPro" id="IPR036179">
    <property type="entry name" value="Ig-like_dom_sf"/>
</dbReference>
<dbReference type="GO" id="GO:0005615">
    <property type="term" value="C:extracellular space"/>
    <property type="evidence" value="ECO:0007669"/>
    <property type="project" value="TreeGrafter"/>
</dbReference>
<dbReference type="InterPro" id="IPR000742">
    <property type="entry name" value="EGF"/>
</dbReference>
<gene>
    <name evidence="33" type="ORF">PLEPLA_LOCUS16649</name>
</gene>
<comment type="caution">
    <text evidence="23">Lacks conserved residue(s) required for the propagation of feature annotation.</text>
</comment>
<dbReference type="InterPro" id="IPR001304">
    <property type="entry name" value="C-type_lectin-like"/>
</dbReference>
<evidence type="ECO:0000256" key="17">
    <source>
        <dbReference type="ARBA" id="ARBA00023319"/>
    </source>
</evidence>
<dbReference type="Pfam" id="PF07686">
    <property type="entry name" value="V-set"/>
    <property type="match status" value="1"/>
</dbReference>
<comment type="function">
    <text evidence="18">May play a role in intercellular signaling and in connecting cells with the extracellular matrix. May take part in the regulation of cell motility, growth and differentiation. Binds hyaluronic acid.</text>
</comment>
<feature type="compositionally biased region" description="Gly residues" evidence="26">
    <location>
        <begin position="501"/>
        <end position="521"/>
    </location>
</feature>
<dbReference type="InterPro" id="IPR033987">
    <property type="entry name" value="CSPG_CTLD"/>
</dbReference>
<feature type="disulfide bond" evidence="25">
    <location>
        <begin position="216"/>
        <end position="237"/>
    </location>
</feature>
<evidence type="ECO:0000256" key="10">
    <source>
        <dbReference type="ARBA" id="ARBA00022737"/>
    </source>
</evidence>
<feature type="region of interest" description="Disordered" evidence="26">
    <location>
        <begin position="1471"/>
        <end position="1494"/>
    </location>
</feature>
<evidence type="ECO:0000256" key="2">
    <source>
        <dbReference type="ARBA" id="ARBA00004593"/>
    </source>
</evidence>
<keyword evidence="8 27" id="KW-0732">Signal</keyword>
<dbReference type="GO" id="GO:0001501">
    <property type="term" value="P:skeletal system development"/>
    <property type="evidence" value="ECO:0007669"/>
    <property type="project" value="TreeGrafter"/>
</dbReference>
<evidence type="ECO:0000259" key="28">
    <source>
        <dbReference type="PROSITE" id="PS50026"/>
    </source>
</evidence>
<evidence type="ECO:0000256" key="26">
    <source>
        <dbReference type="SAM" id="MobiDB-lite"/>
    </source>
</evidence>
<keyword evidence="12" id="KW-0654">Proteoglycan</keyword>
<dbReference type="PROSITE" id="PS50923">
    <property type="entry name" value="SUSHI"/>
    <property type="match status" value="1"/>
</dbReference>
<dbReference type="InterPro" id="IPR016186">
    <property type="entry name" value="C-type_lectin-like/link_sf"/>
</dbReference>
<evidence type="ECO:0000256" key="21">
    <source>
        <dbReference type="ARBA" id="ARBA00044263"/>
    </source>
</evidence>
<comment type="caution">
    <text evidence="33">The sequence shown here is derived from an EMBL/GenBank/DDBJ whole genome shotgun (WGS) entry which is preliminary data.</text>
</comment>
<dbReference type="InterPro" id="IPR013106">
    <property type="entry name" value="Ig_V-set"/>
</dbReference>
<feature type="domain" description="Sushi" evidence="31">
    <location>
        <begin position="1349"/>
        <end position="1409"/>
    </location>
</feature>
<feature type="region of interest" description="Disordered" evidence="26">
    <location>
        <begin position="499"/>
        <end position="566"/>
    </location>
</feature>
<dbReference type="Pfam" id="PF00084">
    <property type="entry name" value="Sushi"/>
    <property type="match status" value="1"/>
</dbReference>
<evidence type="ECO:0000256" key="3">
    <source>
        <dbReference type="ARBA" id="ARBA00006838"/>
    </source>
</evidence>
<evidence type="ECO:0000256" key="8">
    <source>
        <dbReference type="ARBA" id="ARBA00022729"/>
    </source>
</evidence>
<feature type="disulfide bond" evidence="23">
    <location>
        <begin position="1170"/>
        <end position="1179"/>
    </location>
</feature>
<dbReference type="InterPro" id="IPR000538">
    <property type="entry name" value="Link_dom"/>
</dbReference>
<feature type="disulfide bond" evidence="24">
    <location>
        <begin position="1380"/>
        <end position="1407"/>
    </location>
</feature>
<evidence type="ECO:0000256" key="6">
    <source>
        <dbReference type="ARBA" id="ARBA00022536"/>
    </source>
</evidence>
<dbReference type="SUPFAM" id="SSF48726">
    <property type="entry name" value="Immunoglobulin"/>
    <property type="match status" value="1"/>
</dbReference>
<dbReference type="FunFam" id="2.10.25.10:FF:000472">
    <property type="entry name" value="Uncharacterized protein, isoform A"/>
    <property type="match status" value="1"/>
</dbReference>
<dbReference type="FunFam" id="2.10.70.10:FF:000003">
    <property type="entry name" value="Versican core protein"/>
    <property type="match status" value="1"/>
</dbReference>
<dbReference type="InterPro" id="IPR007110">
    <property type="entry name" value="Ig-like_dom"/>
</dbReference>
<dbReference type="PROSITE" id="PS01187">
    <property type="entry name" value="EGF_CA"/>
    <property type="match status" value="1"/>
</dbReference>
<dbReference type="GO" id="GO:0005509">
    <property type="term" value="F:calcium ion binding"/>
    <property type="evidence" value="ECO:0007669"/>
    <property type="project" value="InterPro"/>
</dbReference>
<dbReference type="FunFam" id="3.10.100.10:FF:000011">
    <property type="entry name" value="Aggrecan core protein"/>
    <property type="match status" value="1"/>
</dbReference>
<keyword evidence="17" id="KW-0393">Immunoglobulin domain</keyword>
<evidence type="ECO:0000259" key="29">
    <source>
        <dbReference type="PROSITE" id="PS50041"/>
    </source>
</evidence>
<evidence type="ECO:0000256" key="14">
    <source>
        <dbReference type="ARBA" id="ARBA00023180"/>
    </source>
</evidence>
<evidence type="ECO:0000259" key="31">
    <source>
        <dbReference type="PROSITE" id="PS50923"/>
    </source>
</evidence>
<dbReference type="PROSITE" id="PS00010">
    <property type="entry name" value="ASX_HYDROXYL"/>
    <property type="match status" value="1"/>
</dbReference>
<comment type="subcellular location">
    <subcellularLocation>
        <location evidence="1">Cell projection</location>
        <location evidence="1">Cilium</location>
        <location evidence="1">Photoreceptor outer segment</location>
    </subcellularLocation>
    <subcellularLocation>
        <location evidence="2">Secreted</location>
        <location evidence="2">Extracellular space</location>
        <location evidence="2">Extracellular matrix</location>
        <location evidence="2">Interphotoreceptor matrix</location>
    </subcellularLocation>
</comment>
<dbReference type="PROSITE" id="PS50026">
    <property type="entry name" value="EGF_3"/>
    <property type="match status" value="2"/>
</dbReference>
<dbReference type="SMART" id="SM00179">
    <property type="entry name" value="EGF_CA"/>
    <property type="match status" value="2"/>
</dbReference>
<evidence type="ECO:0000256" key="23">
    <source>
        <dbReference type="PROSITE-ProRule" id="PRU00076"/>
    </source>
</evidence>
<dbReference type="PROSITE" id="PS00290">
    <property type="entry name" value="IG_MHC"/>
    <property type="match status" value="1"/>
</dbReference>
<dbReference type="CDD" id="cd03520">
    <property type="entry name" value="Link_domain_CSPGs_modules_2_4"/>
    <property type="match status" value="1"/>
</dbReference>
<feature type="disulfide bond" evidence="25">
    <location>
        <begin position="315"/>
        <end position="336"/>
    </location>
</feature>
<dbReference type="SMART" id="SM00445">
    <property type="entry name" value="LINK"/>
    <property type="match status" value="2"/>
</dbReference>
<dbReference type="PROSITE" id="PS00615">
    <property type="entry name" value="C_TYPE_LECTIN_1"/>
    <property type="match status" value="1"/>
</dbReference>
<evidence type="ECO:0000259" key="30">
    <source>
        <dbReference type="PROSITE" id="PS50835"/>
    </source>
</evidence>
<dbReference type="GO" id="GO:0005540">
    <property type="term" value="F:hyaluronic acid binding"/>
    <property type="evidence" value="ECO:0007669"/>
    <property type="project" value="UniProtKB-KW"/>
</dbReference>
<dbReference type="CDD" id="cd00033">
    <property type="entry name" value="CCP"/>
    <property type="match status" value="1"/>
</dbReference>
<dbReference type="PROSITE" id="PS01186">
    <property type="entry name" value="EGF_2"/>
    <property type="match status" value="1"/>
</dbReference>
<feature type="compositionally biased region" description="Polar residues" evidence="26">
    <location>
        <begin position="1031"/>
        <end position="1058"/>
    </location>
</feature>
<dbReference type="EMBL" id="CADEAL010001079">
    <property type="protein sequence ID" value="CAB1428675.1"/>
    <property type="molecule type" value="Genomic_DNA"/>
</dbReference>
<dbReference type="InterPro" id="IPR016187">
    <property type="entry name" value="CTDL_fold"/>
</dbReference>
<dbReference type="FunFam" id="3.10.100.10:FF:000003">
    <property type="entry name" value="Versican core protein"/>
    <property type="match status" value="1"/>
</dbReference>
<dbReference type="GO" id="GO:0010001">
    <property type="term" value="P:glial cell differentiation"/>
    <property type="evidence" value="ECO:0007669"/>
    <property type="project" value="TreeGrafter"/>
</dbReference>
<feature type="chain" id="PRO_5040260000" description="Versican core protein" evidence="27">
    <location>
        <begin position="19"/>
        <end position="1494"/>
    </location>
</feature>
<dbReference type="GO" id="GO:0033165">
    <property type="term" value="C:interphotoreceptor matrix"/>
    <property type="evidence" value="ECO:0007669"/>
    <property type="project" value="UniProtKB-SubCell"/>
</dbReference>
<evidence type="ECO:0000256" key="5">
    <source>
        <dbReference type="ARBA" id="ARBA00022530"/>
    </source>
</evidence>
<dbReference type="GO" id="GO:0072534">
    <property type="term" value="C:perineuronal net"/>
    <property type="evidence" value="ECO:0007669"/>
    <property type="project" value="TreeGrafter"/>
</dbReference>
<dbReference type="GO" id="GO:0007417">
    <property type="term" value="P:central nervous system development"/>
    <property type="evidence" value="ECO:0007669"/>
    <property type="project" value="TreeGrafter"/>
</dbReference>
<dbReference type="SMART" id="SM00181">
    <property type="entry name" value="EGF"/>
    <property type="match status" value="2"/>
</dbReference>
<dbReference type="SMART" id="SM00032">
    <property type="entry name" value="CCP"/>
    <property type="match status" value="1"/>
</dbReference>
<evidence type="ECO:0000256" key="12">
    <source>
        <dbReference type="ARBA" id="ARBA00022974"/>
    </source>
</evidence>
<keyword evidence="11" id="KW-0106">Calcium</keyword>
<dbReference type="PANTHER" id="PTHR22804">
    <property type="entry name" value="AGGRECAN/VERSICAN PROTEOGLYCAN"/>
    <property type="match status" value="1"/>
</dbReference>
<dbReference type="GO" id="GO:0002052">
    <property type="term" value="P:positive regulation of neuroblast proliferation"/>
    <property type="evidence" value="ECO:0007669"/>
    <property type="project" value="TreeGrafter"/>
</dbReference>
<evidence type="ECO:0000256" key="1">
    <source>
        <dbReference type="ARBA" id="ARBA00004504"/>
    </source>
</evidence>
<dbReference type="PROSITE" id="PS50041">
    <property type="entry name" value="C_TYPE_LECTIN_2"/>
    <property type="match status" value="1"/>
</dbReference>
<feature type="region of interest" description="Disordered" evidence="26">
    <location>
        <begin position="57"/>
        <end position="80"/>
    </location>
</feature>
<feature type="compositionally biased region" description="Polar residues" evidence="26">
    <location>
        <begin position="907"/>
        <end position="925"/>
    </location>
</feature>
<evidence type="ECO:0000256" key="27">
    <source>
        <dbReference type="SAM" id="SignalP"/>
    </source>
</evidence>
<name>A0A9N7UC45_PLEPL</name>
<feature type="region of interest" description="Disordered" evidence="26">
    <location>
        <begin position="380"/>
        <end position="453"/>
    </location>
</feature>
<dbReference type="SUPFAM" id="SSF56436">
    <property type="entry name" value="C-type lectin-like"/>
    <property type="match status" value="3"/>
</dbReference>
<dbReference type="InterPro" id="IPR035976">
    <property type="entry name" value="Sushi/SCR/CCP_sf"/>
</dbReference>
<dbReference type="InterPro" id="IPR000436">
    <property type="entry name" value="Sushi_SCR_CCP_dom"/>
</dbReference>
<evidence type="ECO:0000256" key="9">
    <source>
        <dbReference type="ARBA" id="ARBA00022734"/>
    </source>
</evidence>
<dbReference type="GO" id="GO:1901222">
    <property type="term" value="P:regulation of non-canonical NF-kappaB signal transduction"/>
    <property type="evidence" value="ECO:0007669"/>
    <property type="project" value="UniProtKB-ARBA"/>
</dbReference>
<feature type="compositionally biased region" description="Acidic residues" evidence="26">
    <location>
        <begin position="885"/>
        <end position="898"/>
    </location>
</feature>
<dbReference type="PROSITE" id="PS01241">
    <property type="entry name" value="LINK_1"/>
    <property type="match status" value="1"/>
</dbReference>
<dbReference type="InterPro" id="IPR050691">
    <property type="entry name" value="Hyaluronan_bind_Proteoglycan"/>
</dbReference>
<feature type="region of interest" description="Disordered" evidence="26">
    <location>
        <begin position="994"/>
        <end position="1058"/>
    </location>
</feature>
<reference evidence="33" key="1">
    <citation type="submission" date="2020-03" db="EMBL/GenBank/DDBJ databases">
        <authorList>
            <person name="Weist P."/>
        </authorList>
    </citation>
    <scope>NUCLEOTIDE SEQUENCE</scope>
</reference>
<sequence>MFPHILTYLLCLVCLCSARPQPAPPHSARVEKNSPATGSLSGRVVLPCHFSMMPDSPSSLTYTPSTTTHTSTPGPLLPADAPQTEEQLRIKWTKLEGEGERVVLVAQAGLVKVGPEYKSRVSVPSHPLSVGDASLIIGKLRASDAGLYRCEVMHGMEDTQDTVSLNVTGVVFHYRANISRYTLDFPGAVEACHAVDASVATPEQLRAAFEDGLDQCDAGWVADQSVRYPITVPRHGCAGDLMNKPGVRTYGIRPPTEKYDVYCFVDKFHGEVFYPPSISVKVTLQQAREECEKHDAVLASPGQLFAAWRAGLNRCDYGWLSDGSARYPITLPKPQCGGGQLGVRTLYKYENQTGYPDPSEKHGLFCFKAYLPEPTTMSPGTTPAVYKPQDPKYDPNTTTLWSLSDPERAEIQTRGPEPAAYSPTERPHTASPDQLGALHASPHTTASVNPTPILDYDDVQSFDINKVESVPVRGHVVVPMELPPLPTLLSQTEQLDISQGGELGGQAGSGRGESGQGGSGDDGSSRAEAGAVETPSQVSAEAVSIPSQLLETTTGPELSVETTLRPSQLPEITTQNVVPEVLFLKVVSPEPGLPAGGESTAKPPFHLIIVNVHSQNQSVDHILELLNQPGNSISGSESLFPQITDLSHMTREAIQGSGDIDSLEPSPINLPPTVSFFNGKHEATFEPEQPEEARGDQFETATPVRVEDMEVEEKEDGESVTPFDYSVLEIQTEATPSEETSDAVTHPANMYPDVVTDSDTDVYKVPYVFTDFERVSTHKPEQATTIPDMHHVSSVASTTLSTPVLSGVSQPVIDVVSACEETQGSPNCETAAATQEGSAHDALPTLAADSQLGMMTDEAEIGGTELPTFIPDTQSQETTTQTQTEDFEASASGEDEASGQDPPETPGLTSTHPPIYSTLHTQQPQPAAGTEVTEVPEVLQAVDTVIETGSGAEQLSGEKEVSEEQHNLVDLPREVAVTVLPAVAAVLEHTTLPTHMKDTTSGSSTSKPLTHHSSAVTDDKKHPAVTAEPAPTTSDGDDTQPSNPYRDQAKQSTTSSYKYVSQPMLSTTLYTFDQSTHSVPQWALFPDPAATPLPEDDLVDYDQIVPSLVESLPQIPEETMATEQPQAGTDSAYSVDASTMNVRDLLPCSAGVCQNGGSCYKRGAQNICVCAPGYTGQHCETDVDECESNPCLNGATCLDGVNSFTCLCLPSYAGELCEQDTEVCGFGWQKFQSHCYKYFTHRRTWDAAERECRLHGAHLASILSQEEHLFVNRLGSDYQWIGLNDKMFERDFRWTDGRPMQYDHWRPNQPDSFFQSGEDCVVMIWHEGGQWNDVPCNYHLTFTCKKGTVACGQPPVVKDTRVFGAMKPRYEINSLLRYHCKQGFIQRHAPTIRCRANGQWDTPRVTCTSPATYHKSFAPRHRNNNNNSEQQNSHQNHHIHPTKTHQKETQNQEQQQSYSILQSFLNPFQKRVQEQPREKREVHVQTQREDQMRH</sequence>
<evidence type="ECO:0000256" key="18">
    <source>
        <dbReference type="ARBA" id="ARBA00043896"/>
    </source>
</evidence>
<dbReference type="Gene3D" id="2.60.40.10">
    <property type="entry name" value="Immunoglobulins"/>
    <property type="match status" value="1"/>
</dbReference>
<evidence type="ECO:0000256" key="13">
    <source>
        <dbReference type="ARBA" id="ARBA00023157"/>
    </source>
</evidence>
<dbReference type="Gene3D" id="2.10.25.10">
    <property type="entry name" value="Laminin"/>
    <property type="match status" value="2"/>
</dbReference>
<keyword evidence="7 24" id="KW-0768">Sushi</keyword>
<dbReference type="FunFam" id="3.10.100.10:FF:000002">
    <property type="entry name" value="Hyaluronan proteoglycan link protein 1"/>
    <property type="match status" value="1"/>
</dbReference>
<accession>A0A9N7UC45</accession>
<evidence type="ECO:0000259" key="32">
    <source>
        <dbReference type="PROSITE" id="PS50963"/>
    </source>
</evidence>
<feature type="domain" description="Link" evidence="32">
    <location>
        <begin position="271"/>
        <end position="368"/>
    </location>
</feature>
<dbReference type="GO" id="GO:0030246">
    <property type="term" value="F:carbohydrate binding"/>
    <property type="evidence" value="ECO:0007669"/>
    <property type="project" value="UniProtKB-KW"/>
</dbReference>
<feature type="domain" description="EGF-like" evidence="28">
    <location>
        <begin position="1144"/>
        <end position="1180"/>
    </location>
</feature>
<feature type="region of interest" description="Disordered" evidence="26">
    <location>
        <begin position="1414"/>
        <end position="1457"/>
    </location>
</feature>
<keyword evidence="4" id="KW-0964">Secreted</keyword>
<evidence type="ECO:0000256" key="15">
    <source>
        <dbReference type="ARBA" id="ARBA00023273"/>
    </source>
</evidence>
<dbReference type="InterPro" id="IPR018097">
    <property type="entry name" value="EGF_Ca-bd_CS"/>
</dbReference>
<dbReference type="SUPFAM" id="SSF57535">
    <property type="entry name" value="Complement control module/SCR domain"/>
    <property type="match status" value="1"/>
</dbReference>
<keyword evidence="10" id="KW-0677">Repeat</keyword>
<keyword evidence="9" id="KW-0430">Lectin</keyword>
<comment type="similarity">
    <text evidence="3">Belongs to the aggrecan/versican proteoglycan family.</text>
</comment>
<keyword evidence="16" id="KW-0373">Hyaluronic acid</keyword>
<evidence type="ECO:0000256" key="20">
    <source>
        <dbReference type="ARBA" id="ARBA00044230"/>
    </source>
</evidence>
<dbReference type="PANTHER" id="PTHR22804:SF6">
    <property type="entry name" value="VERSICAN CORE PROTEIN"/>
    <property type="match status" value="1"/>
</dbReference>
<dbReference type="SMART" id="SM00406">
    <property type="entry name" value="IGv"/>
    <property type="match status" value="1"/>
</dbReference>
<feature type="region of interest" description="Disordered" evidence="26">
    <location>
        <begin position="865"/>
        <end position="932"/>
    </location>
</feature>
<feature type="compositionally biased region" description="Basic residues" evidence="26">
    <location>
        <begin position="1435"/>
        <end position="1444"/>
    </location>
</feature>
<feature type="domain" description="Link" evidence="32">
    <location>
        <begin position="170"/>
        <end position="265"/>
    </location>
</feature>
<feature type="compositionally biased region" description="Polar residues" evidence="26">
    <location>
        <begin position="534"/>
        <end position="566"/>
    </location>
</feature>
<evidence type="ECO:0000256" key="24">
    <source>
        <dbReference type="PROSITE-ProRule" id="PRU00302"/>
    </source>
</evidence>
<dbReference type="PROSITE" id="PS50835">
    <property type="entry name" value="IG_LIKE"/>
    <property type="match status" value="1"/>
</dbReference>
<keyword evidence="34" id="KW-1185">Reference proteome</keyword>
<feature type="disulfide bond" evidence="23">
    <location>
        <begin position="1208"/>
        <end position="1217"/>
    </location>
</feature>
<dbReference type="Gene3D" id="3.10.100.10">
    <property type="entry name" value="Mannose-Binding Protein A, subunit A"/>
    <property type="match status" value="3"/>
</dbReference>
<dbReference type="PROSITE" id="PS50963">
    <property type="entry name" value="LINK_2"/>
    <property type="match status" value="2"/>
</dbReference>
<dbReference type="InterPro" id="IPR003599">
    <property type="entry name" value="Ig_sub"/>
</dbReference>
<feature type="compositionally biased region" description="Low complexity" evidence="26">
    <location>
        <begin position="873"/>
        <end position="884"/>
    </location>
</feature>
<dbReference type="SMART" id="SM00409">
    <property type="entry name" value="IG"/>
    <property type="match status" value="1"/>
</dbReference>
<dbReference type="CDD" id="cd00054">
    <property type="entry name" value="EGF_CA"/>
    <property type="match status" value="2"/>
</dbReference>
<evidence type="ECO:0000313" key="34">
    <source>
        <dbReference type="Proteomes" id="UP001153269"/>
    </source>
</evidence>
<dbReference type="SUPFAM" id="SSF57196">
    <property type="entry name" value="EGF/Laminin"/>
    <property type="match status" value="1"/>
</dbReference>
<dbReference type="InterPro" id="IPR000152">
    <property type="entry name" value="EGF-type_Asp/Asn_hydroxyl_site"/>
</dbReference>
<evidence type="ECO:0000256" key="7">
    <source>
        <dbReference type="ARBA" id="ARBA00022659"/>
    </source>
</evidence>
<dbReference type="GO" id="GO:0060218">
    <property type="term" value="P:hematopoietic stem cell differentiation"/>
    <property type="evidence" value="ECO:0007669"/>
    <property type="project" value="UniProtKB-ARBA"/>
</dbReference>
<evidence type="ECO:0000256" key="22">
    <source>
        <dbReference type="ARBA" id="ARBA00044266"/>
    </source>
</evidence>
<keyword evidence="6 23" id="KW-0245">EGF-like domain</keyword>
<feature type="compositionally biased region" description="Low complexity" evidence="26">
    <location>
        <begin position="57"/>
        <end position="78"/>
    </location>
</feature>
<dbReference type="InterPro" id="IPR003006">
    <property type="entry name" value="Ig/MHC_CS"/>
</dbReference>
<feature type="signal peptide" evidence="27">
    <location>
        <begin position="1"/>
        <end position="18"/>
    </location>
</feature>
<dbReference type="InterPro" id="IPR013783">
    <property type="entry name" value="Ig-like_fold"/>
</dbReference>
<keyword evidence="13 23" id="KW-1015">Disulfide bond</keyword>
<dbReference type="SMART" id="SM00034">
    <property type="entry name" value="CLECT"/>
    <property type="match status" value="1"/>
</dbReference>
<feature type="disulfide bond" evidence="24">
    <location>
        <begin position="1351"/>
        <end position="1394"/>
    </location>
</feature>
<dbReference type="Gene3D" id="2.10.70.10">
    <property type="entry name" value="Complement Module, domain 1"/>
    <property type="match status" value="1"/>
</dbReference>
<dbReference type="InterPro" id="IPR018378">
    <property type="entry name" value="C-type_lectin_CS"/>
</dbReference>
<dbReference type="PRINTS" id="PR01265">
    <property type="entry name" value="LINKMODULE"/>
</dbReference>
<proteinExistence type="inferred from homology"/>
<protein>
    <recommendedName>
        <fullName evidence="19">Versican core protein</fullName>
    </recommendedName>
    <alternativeName>
        <fullName evidence="20">Chondroitin sulfate proteoglycan core protein 2</fullName>
    </alternativeName>
    <alternativeName>
        <fullName evidence="21">Large fibroblast proteoglycan</fullName>
    </alternativeName>
    <alternativeName>
        <fullName evidence="22">PG-M</fullName>
    </alternativeName>
</protein>
<dbReference type="GO" id="GO:0001750">
    <property type="term" value="C:photoreceptor outer segment"/>
    <property type="evidence" value="ECO:0007669"/>
    <property type="project" value="UniProtKB-SubCell"/>
</dbReference>
<dbReference type="Pfam" id="PF00008">
    <property type="entry name" value="EGF"/>
    <property type="match status" value="1"/>
</dbReference>
<feature type="domain" description="Ig-like" evidence="30">
    <location>
        <begin position="25"/>
        <end position="166"/>
    </location>
</feature>
<keyword evidence="14" id="KW-0325">Glycoprotein</keyword>
<dbReference type="Proteomes" id="UP001153269">
    <property type="component" value="Unassembled WGS sequence"/>
</dbReference>
<feature type="domain" description="C-type lectin" evidence="29">
    <location>
        <begin position="1231"/>
        <end position="1345"/>
    </location>
</feature>
<dbReference type="GO" id="GO:0045202">
    <property type="term" value="C:synapse"/>
    <property type="evidence" value="ECO:0007669"/>
    <property type="project" value="TreeGrafter"/>
</dbReference>
<organism evidence="33 34">
    <name type="scientific">Pleuronectes platessa</name>
    <name type="common">European plaice</name>
    <dbReference type="NCBI Taxonomy" id="8262"/>
    <lineage>
        <taxon>Eukaryota</taxon>
        <taxon>Metazoa</taxon>
        <taxon>Chordata</taxon>
        <taxon>Craniata</taxon>
        <taxon>Vertebrata</taxon>
        <taxon>Euteleostomi</taxon>
        <taxon>Actinopterygii</taxon>
        <taxon>Neopterygii</taxon>
        <taxon>Teleostei</taxon>
        <taxon>Neoteleostei</taxon>
        <taxon>Acanthomorphata</taxon>
        <taxon>Carangaria</taxon>
        <taxon>Pleuronectiformes</taxon>
        <taxon>Pleuronectoidei</taxon>
        <taxon>Pleuronectidae</taxon>
        <taxon>Pleuronectes</taxon>
    </lineage>
</organism>
<keyword evidence="5" id="KW-0272">Extracellular matrix</keyword>
<evidence type="ECO:0000313" key="33">
    <source>
        <dbReference type="EMBL" id="CAB1428675.1"/>
    </source>
</evidence>
<dbReference type="GO" id="GO:0016020">
    <property type="term" value="C:membrane"/>
    <property type="evidence" value="ECO:0007669"/>
    <property type="project" value="UniProtKB-ARBA"/>
</dbReference>
<evidence type="ECO:0000256" key="19">
    <source>
        <dbReference type="ARBA" id="ARBA00044099"/>
    </source>
</evidence>